<dbReference type="Proteomes" id="UP000545761">
    <property type="component" value="Unassembled WGS sequence"/>
</dbReference>
<accession>A0A7W0DKK3</accession>
<reference evidence="1 2" key="1">
    <citation type="submission" date="2020-07" db="EMBL/GenBank/DDBJ databases">
        <title>Streptomyces isolated from Indian soil.</title>
        <authorList>
            <person name="Mandal S."/>
            <person name="Maiti P.K."/>
        </authorList>
    </citation>
    <scope>NUCLEOTIDE SEQUENCE [LARGE SCALE GENOMIC DNA]</scope>
    <source>
        <strain evidence="1 2">PSKA28</strain>
    </source>
</reference>
<evidence type="ECO:0000313" key="2">
    <source>
        <dbReference type="Proteomes" id="UP000545761"/>
    </source>
</evidence>
<gene>
    <name evidence="1" type="ORF">H1D24_13670</name>
</gene>
<sequence>MLISLGIRFAEKALTLGAALTDSAFNLGTAIGSWIAGLALEPPLGATSPAPSAQ</sequence>
<dbReference type="EMBL" id="JACEHE010000007">
    <property type="protein sequence ID" value="MBA2946827.1"/>
    <property type="molecule type" value="Genomic_DNA"/>
</dbReference>
<name>A0A7W0DKK3_9ACTN</name>
<comment type="caution">
    <text evidence="1">The sequence shown here is derived from an EMBL/GenBank/DDBJ whole genome shotgun (WGS) entry which is preliminary data.</text>
</comment>
<protein>
    <submittedName>
        <fullName evidence="1">Uncharacterized protein</fullName>
    </submittedName>
</protein>
<organism evidence="1 2">
    <name type="scientific">Streptomyces himalayensis subsp. himalayensis</name>
    <dbReference type="NCBI Taxonomy" id="2756131"/>
    <lineage>
        <taxon>Bacteria</taxon>
        <taxon>Bacillati</taxon>
        <taxon>Actinomycetota</taxon>
        <taxon>Actinomycetes</taxon>
        <taxon>Kitasatosporales</taxon>
        <taxon>Streptomycetaceae</taxon>
        <taxon>Streptomyces</taxon>
        <taxon>Streptomyces himalayensis</taxon>
    </lineage>
</organism>
<dbReference type="AlphaFoldDB" id="A0A7W0DKK3"/>
<dbReference type="RefSeq" id="WP_181657765.1">
    <property type="nucleotide sequence ID" value="NZ_JACEHE010000007.1"/>
</dbReference>
<proteinExistence type="predicted"/>
<evidence type="ECO:0000313" key="1">
    <source>
        <dbReference type="EMBL" id="MBA2946827.1"/>
    </source>
</evidence>